<feature type="transmembrane region" description="Helical" evidence="2">
    <location>
        <begin position="256"/>
        <end position="279"/>
    </location>
</feature>
<dbReference type="InterPro" id="IPR047194">
    <property type="entry name" value="CwlT-like_lysozyme"/>
</dbReference>
<evidence type="ECO:0000256" key="1">
    <source>
        <dbReference type="SAM" id="MobiDB-lite"/>
    </source>
</evidence>
<proteinExistence type="predicted"/>
<keyword evidence="2" id="KW-0472">Membrane</keyword>
<feature type="compositionally biased region" description="Low complexity" evidence="1">
    <location>
        <begin position="145"/>
        <end position="156"/>
    </location>
</feature>
<feature type="compositionally biased region" description="Low complexity" evidence="1">
    <location>
        <begin position="103"/>
        <end position="112"/>
    </location>
</feature>
<feature type="region of interest" description="Disordered" evidence="1">
    <location>
        <begin position="73"/>
        <end position="162"/>
    </location>
</feature>
<dbReference type="Pfam" id="PF05257">
    <property type="entry name" value="CHAP"/>
    <property type="match status" value="1"/>
</dbReference>
<dbReference type="AlphaFoldDB" id="A0A2Y9BL68"/>
<organism evidence="5 6">
    <name type="scientific">Faecalicatena orotica</name>
    <dbReference type="NCBI Taxonomy" id="1544"/>
    <lineage>
        <taxon>Bacteria</taxon>
        <taxon>Bacillati</taxon>
        <taxon>Bacillota</taxon>
        <taxon>Clostridia</taxon>
        <taxon>Lachnospirales</taxon>
        <taxon>Lachnospiraceae</taxon>
        <taxon>Faecalicatena</taxon>
    </lineage>
</organism>
<accession>A0A2Y9BL68</accession>
<dbReference type="SUPFAM" id="SSF53955">
    <property type="entry name" value="Lysozyme-like"/>
    <property type="match status" value="1"/>
</dbReference>
<gene>
    <name evidence="5" type="ORF">A8806_11869</name>
</gene>
<feature type="region of interest" description="Disordered" evidence="1">
    <location>
        <begin position="37"/>
        <end position="60"/>
    </location>
</feature>
<name>A0A2Y9BL68_9FIRM</name>
<feature type="compositionally biased region" description="Basic and acidic residues" evidence="1">
    <location>
        <begin position="1"/>
        <end position="11"/>
    </location>
</feature>
<dbReference type="CDD" id="cd16891">
    <property type="entry name" value="CwlT-like"/>
    <property type="match status" value="1"/>
</dbReference>
<evidence type="ECO:0000259" key="4">
    <source>
        <dbReference type="Pfam" id="PF13702"/>
    </source>
</evidence>
<sequence length="595" mass="65214">MRDIKMKEHNRSPKLKNPAARMPKEFVRSAALELKEKQNRVTQAAEASAGQESPVQYGSEKLSSIEEWAAYKSSGAVSAAGRKAAKKSFEKLRERRKEDRTAEAAAEASETAQEAEEEIKSGLQTGKENRTAKAAGEQGKTPARQGSSQIQTSSQIKVRVKPEAEKTIRTSVRRKVNVTPRVVKSSPVPFEKIKTSKPPVSQYQNLHVMRTAKQAAVKALNPAETVKIAKTAKTTVRGIKTAVHGVITSIKGLGTILASAGGGVVFLIIILGVIGGALFSGSSQSAEPLSQEVLNYTPMLQRYASEYGIPEYVASLQAIMMQESGGRGNDPMQSSECPFNTRFPNIPNAITEPEYSIQVGVQYYAACVQEAGCTTPSDMGKLELSWQGYNYGNGYISWALRNYGGYTQENAQRFSQEQAASHGWSGYGDPEYVPHVRRYYSGGNIFAGLFGNEQIVTIAKTQIGNKGGQKFWSWYGFTKREAWCACFASWCADQCGLIDSGAVPKFSLCDDGIAWFKEHNKWKEQDYTPAAGTFIFFDWPDRNGNRDGKSDHVGIVERCENGVVYTIEGNSGDEVKENSYPVGDGSIMGYGVVYW</sequence>
<dbReference type="Proteomes" id="UP000245845">
    <property type="component" value="Unassembled WGS sequence"/>
</dbReference>
<feature type="domain" description="CwlT-like lysozyme" evidence="4">
    <location>
        <begin position="290"/>
        <end position="427"/>
    </location>
</feature>
<comment type="caution">
    <text evidence="5">The sequence shown here is derived from an EMBL/GenBank/DDBJ whole genome shotgun (WGS) entry which is preliminary data.</text>
</comment>
<keyword evidence="2" id="KW-1133">Transmembrane helix</keyword>
<evidence type="ECO:0000256" key="2">
    <source>
        <dbReference type="SAM" id="Phobius"/>
    </source>
</evidence>
<evidence type="ECO:0000259" key="3">
    <source>
        <dbReference type="Pfam" id="PF05257"/>
    </source>
</evidence>
<keyword evidence="2" id="KW-0812">Transmembrane</keyword>
<dbReference type="Pfam" id="PF13702">
    <property type="entry name" value="Lysozyme_like"/>
    <property type="match status" value="1"/>
</dbReference>
<dbReference type="OrthoDB" id="9812962at2"/>
<evidence type="ECO:0000313" key="5">
    <source>
        <dbReference type="EMBL" id="PWJ22614.1"/>
    </source>
</evidence>
<reference evidence="5 6" key="1">
    <citation type="submission" date="2018-05" db="EMBL/GenBank/DDBJ databases">
        <title>The Hungate 1000. A catalogue of reference genomes from the rumen microbiome.</title>
        <authorList>
            <person name="Kelly W."/>
        </authorList>
    </citation>
    <scope>NUCLEOTIDE SEQUENCE [LARGE SCALE GENOMIC DNA]</scope>
    <source>
        <strain evidence="5 6">NLAE-zl-C242</strain>
    </source>
</reference>
<evidence type="ECO:0000313" key="6">
    <source>
        <dbReference type="Proteomes" id="UP000245845"/>
    </source>
</evidence>
<dbReference type="Gene3D" id="1.10.530.10">
    <property type="match status" value="1"/>
</dbReference>
<feature type="compositionally biased region" description="Basic and acidic residues" evidence="1">
    <location>
        <begin position="87"/>
        <end position="102"/>
    </location>
</feature>
<dbReference type="InterPro" id="IPR023346">
    <property type="entry name" value="Lysozyme-like_dom_sf"/>
</dbReference>
<dbReference type="RefSeq" id="WP_109733519.1">
    <property type="nucleotide sequence ID" value="NZ_BAAACK010000010.1"/>
</dbReference>
<feature type="region of interest" description="Disordered" evidence="1">
    <location>
        <begin position="1"/>
        <end position="24"/>
    </location>
</feature>
<keyword evidence="6" id="KW-1185">Reference proteome</keyword>
<protein>
    <submittedName>
        <fullName evidence="5">CHAP domain-containing protein</fullName>
    </submittedName>
</protein>
<dbReference type="InterPro" id="IPR007921">
    <property type="entry name" value="CHAP_dom"/>
</dbReference>
<dbReference type="EMBL" id="QGDL01000018">
    <property type="protein sequence ID" value="PWJ22614.1"/>
    <property type="molecule type" value="Genomic_DNA"/>
</dbReference>
<feature type="domain" description="Peptidase C51" evidence="3">
    <location>
        <begin position="481"/>
        <end position="570"/>
    </location>
</feature>